<evidence type="ECO:0000259" key="8">
    <source>
        <dbReference type="Pfam" id="PF13359"/>
    </source>
</evidence>
<evidence type="ECO:0000256" key="4">
    <source>
        <dbReference type="ARBA" id="ARBA00022722"/>
    </source>
</evidence>
<dbReference type="AlphaFoldDB" id="A0A6G0SVG6"/>
<comment type="similarity">
    <text evidence="3">Belongs to the HARBI1 family.</text>
</comment>
<evidence type="ECO:0000256" key="3">
    <source>
        <dbReference type="ARBA" id="ARBA00006958"/>
    </source>
</evidence>
<comment type="subcellular location">
    <subcellularLocation>
        <location evidence="2">Nucleus</location>
    </subcellularLocation>
</comment>
<dbReference type="InterPro" id="IPR027806">
    <property type="entry name" value="HARBI1_dom"/>
</dbReference>
<evidence type="ECO:0000256" key="1">
    <source>
        <dbReference type="ARBA" id="ARBA00001968"/>
    </source>
</evidence>
<dbReference type="GO" id="GO:0046872">
    <property type="term" value="F:metal ion binding"/>
    <property type="evidence" value="ECO:0007669"/>
    <property type="project" value="UniProtKB-KW"/>
</dbReference>
<name>A0A6G0SVG6_APHGL</name>
<feature type="domain" description="DDE Tnp4" evidence="8">
    <location>
        <begin position="165"/>
        <end position="250"/>
    </location>
</feature>
<gene>
    <name evidence="9" type="ORF">AGLY_017408</name>
</gene>
<reference evidence="9 10" key="1">
    <citation type="submission" date="2019-08" db="EMBL/GenBank/DDBJ databases">
        <title>The genome of the soybean aphid Biotype 1, its phylome, world population structure and adaptation to the North American continent.</title>
        <authorList>
            <person name="Giordano R."/>
            <person name="Donthu R.K."/>
            <person name="Hernandez A.G."/>
            <person name="Wright C.L."/>
            <person name="Zimin A.V."/>
        </authorList>
    </citation>
    <scope>NUCLEOTIDE SEQUENCE [LARGE SCALE GENOMIC DNA]</scope>
    <source>
        <tissue evidence="9">Whole aphids</tissue>
    </source>
</reference>
<keyword evidence="4" id="KW-0540">Nuclease</keyword>
<keyword evidence="7" id="KW-0539">Nucleus</keyword>
<evidence type="ECO:0000313" key="10">
    <source>
        <dbReference type="Proteomes" id="UP000475862"/>
    </source>
</evidence>
<dbReference type="OrthoDB" id="1681765at2759"/>
<sequence>MIQLGKKDRLTPEQFEKLLLKISPIISRADTFMRPALSVRLKLELTLAFLASGTNSRILSVMFRVSKASISNMIPKVCDAIYSVLNNYIKVPNLKEWEEIQFGFNEKWNFPRCCGAINGKHVVIKNPQVQGVNTIITKSTTTIVSDTLMSDLMGEMLMSVFSKSDSLLPKEGVLVGDDAFPLKTYLMKSYSKVNLTKEEKIYNYRTSRARRIVENGFGILASRFRIFQQSMAVKVSTTIKIVKAACAIHNWLRLTSPTTYTPPNSYDYEDIVNATIIQGEWRSELSQLVSMSRTRINNRPKKIAQQVRDRYRDYFNGEWSVEWQDRMI</sequence>
<comment type="cofactor">
    <cofactor evidence="1">
        <name>a divalent metal cation</name>
        <dbReference type="ChEBI" id="CHEBI:60240"/>
    </cofactor>
</comment>
<protein>
    <recommendedName>
        <fullName evidence="8">DDE Tnp4 domain-containing protein</fullName>
    </recommendedName>
</protein>
<dbReference type="PANTHER" id="PTHR22930:SF269">
    <property type="entry name" value="NUCLEASE HARBI1-LIKE PROTEIN"/>
    <property type="match status" value="1"/>
</dbReference>
<organism evidence="9 10">
    <name type="scientific">Aphis glycines</name>
    <name type="common">Soybean aphid</name>
    <dbReference type="NCBI Taxonomy" id="307491"/>
    <lineage>
        <taxon>Eukaryota</taxon>
        <taxon>Metazoa</taxon>
        <taxon>Ecdysozoa</taxon>
        <taxon>Arthropoda</taxon>
        <taxon>Hexapoda</taxon>
        <taxon>Insecta</taxon>
        <taxon>Pterygota</taxon>
        <taxon>Neoptera</taxon>
        <taxon>Paraneoptera</taxon>
        <taxon>Hemiptera</taxon>
        <taxon>Sternorrhyncha</taxon>
        <taxon>Aphidomorpha</taxon>
        <taxon>Aphidoidea</taxon>
        <taxon>Aphididae</taxon>
        <taxon>Aphidini</taxon>
        <taxon>Aphis</taxon>
        <taxon>Aphis</taxon>
    </lineage>
</organism>
<comment type="caution">
    <text evidence="9">The sequence shown here is derived from an EMBL/GenBank/DDBJ whole genome shotgun (WGS) entry which is preliminary data.</text>
</comment>
<evidence type="ECO:0000313" key="9">
    <source>
        <dbReference type="EMBL" id="KAE9522148.1"/>
    </source>
</evidence>
<evidence type="ECO:0000256" key="5">
    <source>
        <dbReference type="ARBA" id="ARBA00022723"/>
    </source>
</evidence>
<accession>A0A6G0SVG6</accession>
<keyword evidence="6" id="KW-0378">Hydrolase</keyword>
<dbReference type="Proteomes" id="UP000475862">
    <property type="component" value="Unassembled WGS sequence"/>
</dbReference>
<dbReference type="GO" id="GO:0004518">
    <property type="term" value="F:nuclease activity"/>
    <property type="evidence" value="ECO:0007669"/>
    <property type="project" value="UniProtKB-KW"/>
</dbReference>
<dbReference type="PANTHER" id="PTHR22930">
    <property type="match status" value="1"/>
</dbReference>
<dbReference type="GO" id="GO:0016787">
    <property type="term" value="F:hydrolase activity"/>
    <property type="evidence" value="ECO:0007669"/>
    <property type="project" value="UniProtKB-KW"/>
</dbReference>
<keyword evidence="5" id="KW-0479">Metal-binding</keyword>
<evidence type="ECO:0000256" key="7">
    <source>
        <dbReference type="ARBA" id="ARBA00023242"/>
    </source>
</evidence>
<evidence type="ECO:0000256" key="6">
    <source>
        <dbReference type="ARBA" id="ARBA00022801"/>
    </source>
</evidence>
<dbReference type="Pfam" id="PF13359">
    <property type="entry name" value="DDE_Tnp_4"/>
    <property type="match status" value="1"/>
</dbReference>
<dbReference type="InterPro" id="IPR045249">
    <property type="entry name" value="HARBI1-like"/>
</dbReference>
<dbReference type="GO" id="GO:0005634">
    <property type="term" value="C:nucleus"/>
    <property type="evidence" value="ECO:0007669"/>
    <property type="project" value="UniProtKB-SubCell"/>
</dbReference>
<dbReference type="EMBL" id="VYZN01001597">
    <property type="protein sequence ID" value="KAE9522148.1"/>
    <property type="molecule type" value="Genomic_DNA"/>
</dbReference>
<evidence type="ECO:0000256" key="2">
    <source>
        <dbReference type="ARBA" id="ARBA00004123"/>
    </source>
</evidence>
<proteinExistence type="inferred from homology"/>
<keyword evidence="10" id="KW-1185">Reference proteome</keyword>